<reference evidence="1 2" key="1">
    <citation type="submission" date="2016-10" db="EMBL/GenBank/DDBJ databases">
        <authorList>
            <person name="de Groot N.N."/>
        </authorList>
    </citation>
    <scope>NUCLEOTIDE SEQUENCE [LARGE SCALE GENOMIC DNA]</scope>
    <source>
        <strain evidence="1 2">DSM 18978</strain>
    </source>
</reference>
<evidence type="ECO:0000313" key="2">
    <source>
        <dbReference type="Proteomes" id="UP000198636"/>
    </source>
</evidence>
<name>A0A1G5IBP0_9FIRM</name>
<dbReference type="EMBL" id="FMUS01000014">
    <property type="protein sequence ID" value="SCY73404.1"/>
    <property type="molecule type" value="Genomic_DNA"/>
</dbReference>
<dbReference type="STRING" id="1120976.SAMN03080606_02326"/>
<proteinExistence type="predicted"/>
<organism evidence="1 2">
    <name type="scientific">Alkaliphilus peptidifermentans DSM 18978</name>
    <dbReference type="NCBI Taxonomy" id="1120976"/>
    <lineage>
        <taxon>Bacteria</taxon>
        <taxon>Bacillati</taxon>
        <taxon>Bacillota</taxon>
        <taxon>Clostridia</taxon>
        <taxon>Peptostreptococcales</taxon>
        <taxon>Natronincolaceae</taxon>
        <taxon>Alkaliphilus</taxon>
    </lineage>
</organism>
<dbReference type="Proteomes" id="UP000198636">
    <property type="component" value="Unassembled WGS sequence"/>
</dbReference>
<protein>
    <recommendedName>
        <fullName evidence="3">FdrA protein</fullName>
    </recommendedName>
</protein>
<accession>A0A1G5IBP0</accession>
<sequence>MSKINDLFKTELKVANIGLRSFAEDLKNQKVKVVHVDWRPPAGGNKKMIALLSKLK</sequence>
<dbReference type="AlphaFoldDB" id="A0A1G5IBP0"/>
<dbReference type="RefSeq" id="WP_091543470.1">
    <property type="nucleotide sequence ID" value="NZ_FMUS01000014.1"/>
</dbReference>
<dbReference type="Gene3D" id="3.40.50.720">
    <property type="entry name" value="NAD(P)-binding Rossmann-like Domain"/>
    <property type="match status" value="1"/>
</dbReference>
<evidence type="ECO:0008006" key="3">
    <source>
        <dbReference type="Google" id="ProtNLM"/>
    </source>
</evidence>
<keyword evidence="2" id="KW-1185">Reference proteome</keyword>
<gene>
    <name evidence="1" type="ORF">SAMN03080606_02326</name>
</gene>
<dbReference type="OrthoDB" id="48287at2"/>
<evidence type="ECO:0000313" key="1">
    <source>
        <dbReference type="EMBL" id="SCY73404.1"/>
    </source>
</evidence>